<evidence type="ECO:0000313" key="2">
    <source>
        <dbReference type="EMBL" id="SVD30788.1"/>
    </source>
</evidence>
<protein>
    <recommendedName>
        <fullName evidence="1">NurA domain-containing protein</fullName>
    </recommendedName>
</protein>
<accession>A0A382UAR4</accession>
<feature type="non-terminal residue" evidence="2">
    <location>
        <position position="295"/>
    </location>
</feature>
<feature type="domain" description="NurA" evidence="1">
    <location>
        <begin position="98"/>
        <end position="274"/>
    </location>
</feature>
<sequence>GNGYLLDFTGSTEEDQFSLPIRETVNEYRAVSADGSHIGIDRNLPAKCFLINIGIADFLYGDEANAELTNIPKLYVKAEDLMIREKNGVGFHLIEDSLLNAKRSVEELLALAKVFETTDFKVPTIGLIDGPIAVYGLPGVSNKQYVIDYLVRDGFEAALESIRKKNSVNMLGIVGFTSLPGNRDVAKILSAEICDKSVEKSEFYCHYSSSDLTTFCSNCIGGVLDREIFSGILNEGERSPIFVRKQKDDEINNIAFFYLNVGSEIARIEIPVWNIGEGYSINLIQSVIIEQSDRG</sequence>
<dbReference type="AlphaFoldDB" id="A0A382UAR4"/>
<proteinExistence type="predicted"/>
<reference evidence="2" key="1">
    <citation type="submission" date="2018-05" db="EMBL/GenBank/DDBJ databases">
        <authorList>
            <person name="Lanie J.A."/>
            <person name="Ng W.-L."/>
            <person name="Kazmierczak K.M."/>
            <person name="Andrzejewski T.M."/>
            <person name="Davidsen T.M."/>
            <person name="Wayne K.J."/>
            <person name="Tettelin H."/>
            <person name="Glass J.I."/>
            <person name="Rusch D."/>
            <person name="Podicherti R."/>
            <person name="Tsui H.-C.T."/>
            <person name="Winkler M.E."/>
        </authorList>
    </citation>
    <scope>NUCLEOTIDE SEQUENCE</scope>
</reference>
<feature type="non-terminal residue" evidence="2">
    <location>
        <position position="1"/>
    </location>
</feature>
<organism evidence="2">
    <name type="scientific">marine metagenome</name>
    <dbReference type="NCBI Taxonomy" id="408172"/>
    <lineage>
        <taxon>unclassified sequences</taxon>
        <taxon>metagenomes</taxon>
        <taxon>ecological metagenomes</taxon>
    </lineage>
</organism>
<evidence type="ECO:0000259" key="1">
    <source>
        <dbReference type="Pfam" id="PF09376"/>
    </source>
</evidence>
<gene>
    <name evidence="2" type="ORF">METZ01_LOCUS383642</name>
</gene>
<name>A0A382UAR4_9ZZZZ</name>
<dbReference type="EMBL" id="UINC01142451">
    <property type="protein sequence ID" value="SVD30788.1"/>
    <property type="molecule type" value="Genomic_DNA"/>
</dbReference>
<dbReference type="Pfam" id="PF09376">
    <property type="entry name" value="NurA"/>
    <property type="match status" value="1"/>
</dbReference>
<dbReference type="InterPro" id="IPR018977">
    <property type="entry name" value="NurA_domain"/>
</dbReference>